<feature type="coiled-coil region" evidence="1">
    <location>
        <begin position="14"/>
        <end position="41"/>
    </location>
</feature>
<evidence type="ECO:0000313" key="2">
    <source>
        <dbReference type="EMBL" id="AXA35953.1"/>
    </source>
</evidence>
<proteinExistence type="predicted"/>
<dbReference type="AlphaFoldDB" id="A0A2Z4Y616"/>
<organism evidence="2 3">
    <name type="scientific">Sumerlaea chitinivorans</name>
    <dbReference type="NCBI Taxonomy" id="2250252"/>
    <lineage>
        <taxon>Bacteria</taxon>
        <taxon>Candidatus Sumerlaeota</taxon>
        <taxon>Candidatus Sumerlaeia</taxon>
        <taxon>Candidatus Sumerlaeales</taxon>
        <taxon>Candidatus Sumerlaeaceae</taxon>
        <taxon>Candidatus Sumerlaea</taxon>
    </lineage>
</organism>
<keyword evidence="1" id="KW-0175">Coiled coil</keyword>
<accession>A0A2Z4Y616</accession>
<dbReference type="EMBL" id="CP030759">
    <property type="protein sequence ID" value="AXA35953.1"/>
    <property type="molecule type" value="Genomic_DNA"/>
</dbReference>
<dbReference type="Proteomes" id="UP000262583">
    <property type="component" value="Chromosome"/>
</dbReference>
<sequence>MLDLEDIYRSVGATQQQIERLRSLNARIQQARKEHNLTELDSLKRERANLLTVEQKQKIVHAIRRHYEKIASLESAISATTETASVQRP</sequence>
<dbReference type="KEGG" id="schv:BRCON_1176"/>
<protein>
    <submittedName>
        <fullName evidence="2">Uncharacterized protein</fullName>
    </submittedName>
</protein>
<gene>
    <name evidence="2" type="ORF">BRCON_1176</name>
</gene>
<evidence type="ECO:0000313" key="3">
    <source>
        <dbReference type="Proteomes" id="UP000262583"/>
    </source>
</evidence>
<name>A0A2Z4Y616_SUMC1</name>
<reference evidence="2 3" key="1">
    <citation type="submission" date="2018-05" db="EMBL/GenBank/DDBJ databases">
        <title>A metagenomic window into the 2 km-deep terrestrial subsurface aquifer revealed taxonomically and functionally diverse microbial community comprising novel uncultured bacterial lineages.</title>
        <authorList>
            <person name="Kadnikov V.V."/>
            <person name="Mardanov A.V."/>
            <person name="Beletsky A.V."/>
            <person name="Banks D."/>
            <person name="Pimenov N.V."/>
            <person name="Frank Y.A."/>
            <person name="Karnachuk O.V."/>
            <person name="Ravin N.V."/>
        </authorList>
    </citation>
    <scope>NUCLEOTIDE SEQUENCE [LARGE SCALE GENOMIC DNA]</scope>
    <source>
        <strain evidence="2">BY</strain>
    </source>
</reference>
<evidence type="ECO:0000256" key="1">
    <source>
        <dbReference type="SAM" id="Coils"/>
    </source>
</evidence>